<sequence length="52" mass="5850">LCNPVPVLFWGEQWPPQENCCLNSDIGLLLNVLTVTYCKIFLLKSLKGHGYA</sequence>
<feature type="non-terminal residue" evidence="1">
    <location>
        <position position="1"/>
    </location>
</feature>
<dbReference type="Proteomes" id="UP001162483">
    <property type="component" value="Unassembled WGS sequence"/>
</dbReference>
<evidence type="ECO:0000313" key="1">
    <source>
        <dbReference type="EMBL" id="CAI9601955.1"/>
    </source>
</evidence>
<accession>A0ABN9FXZ1</accession>
<organism evidence="1 2">
    <name type="scientific">Staurois parvus</name>
    <dbReference type="NCBI Taxonomy" id="386267"/>
    <lineage>
        <taxon>Eukaryota</taxon>
        <taxon>Metazoa</taxon>
        <taxon>Chordata</taxon>
        <taxon>Craniata</taxon>
        <taxon>Vertebrata</taxon>
        <taxon>Euteleostomi</taxon>
        <taxon>Amphibia</taxon>
        <taxon>Batrachia</taxon>
        <taxon>Anura</taxon>
        <taxon>Neobatrachia</taxon>
        <taxon>Ranoidea</taxon>
        <taxon>Ranidae</taxon>
        <taxon>Staurois</taxon>
    </lineage>
</organism>
<comment type="caution">
    <text evidence="1">The sequence shown here is derived from an EMBL/GenBank/DDBJ whole genome shotgun (WGS) entry which is preliminary data.</text>
</comment>
<dbReference type="EMBL" id="CATNWA010017632">
    <property type="protein sequence ID" value="CAI9601955.1"/>
    <property type="molecule type" value="Genomic_DNA"/>
</dbReference>
<protein>
    <submittedName>
        <fullName evidence="1">Uncharacterized protein</fullName>
    </submittedName>
</protein>
<proteinExistence type="predicted"/>
<keyword evidence="2" id="KW-1185">Reference proteome</keyword>
<reference evidence="1" key="1">
    <citation type="submission" date="2023-05" db="EMBL/GenBank/DDBJ databases">
        <authorList>
            <person name="Stuckert A."/>
        </authorList>
    </citation>
    <scope>NUCLEOTIDE SEQUENCE</scope>
</reference>
<gene>
    <name evidence="1" type="ORF">SPARVUS_LOCUS13053888</name>
</gene>
<name>A0ABN9FXZ1_9NEOB</name>
<evidence type="ECO:0000313" key="2">
    <source>
        <dbReference type="Proteomes" id="UP001162483"/>
    </source>
</evidence>